<evidence type="ECO:0000313" key="14">
    <source>
        <dbReference type="Proteomes" id="UP001165080"/>
    </source>
</evidence>
<feature type="coiled-coil region" evidence="10">
    <location>
        <begin position="739"/>
        <end position="787"/>
    </location>
</feature>
<evidence type="ECO:0000256" key="5">
    <source>
        <dbReference type="ARBA" id="ARBA00022777"/>
    </source>
</evidence>
<dbReference type="PROSITE" id="PS50011">
    <property type="entry name" value="PROTEIN_KINASE_DOM"/>
    <property type="match status" value="1"/>
</dbReference>
<evidence type="ECO:0000259" key="12">
    <source>
        <dbReference type="PROSITE" id="PS50011"/>
    </source>
</evidence>
<dbReference type="GO" id="GO:0005524">
    <property type="term" value="F:ATP binding"/>
    <property type="evidence" value="ECO:0007669"/>
    <property type="project" value="UniProtKB-UniRule"/>
</dbReference>
<feature type="compositionally biased region" description="Low complexity" evidence="11">
    <location>
        <begin position="472"/>
        <end position="484"/>
    </location>
</feature>
<keyword evidence="6 9" id="KW-0067">ATP-binding</keyword>
<dbReference type="PROSITE" id="PS00108">
    <property type="entry name" value="PROTEIN_KINASE_ST"/>
    <property type="match status" value="1"/>
</dbReference>
<keyword evidence="5" id="KW-0418">Kinase</keyword>
<dbReference type="EMBL" id="BRXU01000027">
    <property type="protein sequence ID" value="GLC59243.1"/>
    <property type="molecule type" value="Genomic_DNA"/>
</dbReference>
<feature type="compositionally biased region" description="Acidic residues" evidence="11">
    <location>
        <begin position="565"/>
        <end position="576"/>
    </location>
</feature>
<accession>A0A9W6BVY4</accession>
<keyword evidence="3" id="KW-0808">Transferase</keyword>
<name>A0A9W6BVY4_9CHLO</name>
<dbReference type="AlphaFoldDB" id="A0A9W6BVY4"/>
<evidence type="ECO:0000256" key="8">
    <source>
        <dbReference type="ARBA" id="ARBA00048679"/>
    </source>
</evidence>
<dbReference type="Pfam" id="PF10498">
    <property type="entry name" value="IFT57"/>
    <property type="match status" value="1"/>
</dbReference>
<dbReference type="Gene3D" id="1.10.510.10">
    <property type="entry name" value="Transferase(Phosphotransferase) domain 1"/>
    <property type="match status" value="1"/>
</dbReference>
<feature type="domain" description="Protein kinase" evidence="12">
    <location>
        <begin position="60"/>
        <end position="321"/>
    </location>
</feature>
<comment type="caution">
    <text evidence="13">The sequence shown here is derived from an EMBL/GenBank/DDBJ whole genome shotgun (WGS) entry which is preliminary data.</text>
</comment>
<evidence type="ECO:0000256" key="2">
    <source>
        <dbReference type="ARBA" id="ARBA00022527"/>
    </source>
</evidence>
<dbReference type="InterPro" id="IPR017441">
    <property type="entry name" value="Protein_kinase_ATP_BS"/>
</dbReference>
<dbReference type="SUPFAM" id="SSF56112">
    <property type="entry name" value="Protein kinase-like (PK-like)"/>
    <property type="match status" value="1"/>
</dbReference>
<keyword evidence="2" id="KW-0723">Serine/threonine-protein kinase</keyword>
<sequence>MSRPPSEGQPAAVGPISPPLVRQQSSKSSSRPVSREPGTRGEGEGLSAVPSCPGRLSEAYDVQKAVGKGGYAVVYKAIRREDGRVVAVKKVEIFEMSAKKRERCLQEVTLLQQLDHPNIIQMLDAFIDENMLIIICEWAPMGDLKRMLKRNAEQGKKLDEPSIWTLFYQVIDGLRHMHQHRIMHRDIKPANVLVGANGALKLADLGLGRQLSEQTMEAFSKVGTPYYVSPEVVRGAGYDWKSDVWSMGCLLYELACLRSPFEMEGANLYDVFQKISKGEYSPLPAEQFSAPLRSLVGRMLQIDPARRPELEEVWSITSSAVQSQSRTRSDVHSTAQELYEQLLCLSAEVAARLRGRTATPPHGTISTAPARRASSASSSAASAAASSSSPAAATSGIMVPPPLDTVRSLHPLYFAEPLVPPLRSDAGAFQKQQLGAFLHVLAWLLRLNGKSDAAAGVEAHLEFVPAARAPTAGRGVGGTAAAPARGGGGPGGSQPTVPLAANVLKGAEAAKRGAQVMGLSTEFAPVSAIALGHGRAVCGLLQDALALSVQRVPLAVRPVHRPAEPPEEEVPDEDADGGGLEGAAENVLTAARPTANDDEEEEEAEFLGGGGAAAAQRAWDSLAPGAASTSGGAGGGGWGSRDRAAAAATTQVDPVAWRQEVERLAPQLGRIKISAEAAAGDWSQRWTQTKELLAALAEAAPDANASLGRVGAAVSRDLERIEAAERRLNDNTTSLMEQYAASRRRLADLQRARQQHDELLEIGHSALAQLSERIQEVQEAIQDKTDGLDGSRQIKLIHDAIRGMHKEMRRMDVRIGVARQELWARQTRRDLRLGAGLLEDGDDGDDDAFG</sequence>
<dbReference type="InterPro" id="IPR019530">
    <property type="entry name" value="Intra-flagellar_transport_57"/>
</dbReference>
<dbReference type="PANTHER" id="PTHR44899">
    <property type="entry name" value="CAMK FAMILY PROTEIN KINASE"/>
    <property type="match status" value="1"/>
</dbReference>
<dbReference type="CDD" id="cd08224">
    <property type="entry name" value="STKc_Nek6_7"/>
    <property type="match status" value="1"/>
</dbReference>
<comment type="catalytic activity">
    <reaction evidence="8">
        <text>L-seryl-[protein] + ATP = O-phospho-L-seryl-[protein] + ADP + H(+)</text>
        <dbReference type="Rhea" id="RHEA:17989"/>
        <dbReference type="Rhea" id="RHEA-COMP:9863"/>
        <dbReference type="Rhea" id="RHEA-COMP:11604"/>
        <dbReference type="ChEBI" id="CHEBI:15378"/>
        <dbReference type="ChEBI" id="CHEBI:29999"/>
        <dbReference type="ChEBI" id="CHEBI:30616"/>
        <dbReference type="ChEBI" id="CHEBI:83421"/>
        <dbReference type="ChEBI" id="CHEBI:456216"/>
        <dbReference type="EC" id="2.7.11.1"/>
    </reaction>
</comment>
<evidence type="ECO:0000256" key="6">
    <source>
        <dbReference type="ARBA" id="ARBA00022840"/>
    </source>
</evidence>
<feature type="compositionally biased region" description="Low complexity" evidence="11">
    <location>
        <begin position="366"/>
        <end position="381"/>
    </location>
</feature>
<dbReference type="InterPro" id="IPR051131">
    <property type="entry name" value="NEK_Ser/Thr_kinase_NIMA"/>
</dbReference>
<dbReference type="InterPro" id="IPR008271">
    <property type="entry name" value="Ser/Thr_kinase_AS"/>
</dbReference>
<evidence type="ECO:0000256" key="4">
    <source>
        <dbReference type="ARBA" id="ARBA00022741"/>
    </source>
</evidence>
<evidence type="ECO:0000256" key="9">
    <source>
        <dbReference type="PROSITE-ProRule" id="PRU10141"/>
    </source>
</evidence>
<organism evidence="13 14">
    <name type="scientific">Pleodorina starrii</name>
    <dbReference type="NCBI Taxonomy" id="330485"/>
    <lineage>
        <taxon>Eukaryota</taxon>
        <taxon>Viridiplantae</taxon>
        <taxon>Chlorophyta</taxon>
        <taxon>core chlorophytes</taxon>
        <taxon>Chlorophyceae</taxon>
        <taxon>CS clade</taxon>
        <taxon>Chlamydomonadales</taxon>
        <taxon>Volvocaceae</taxon>
        <taxon>Pleodorina</taxon>
    </lineage>
</organism>
<evidence type="ECO:0000256" key="10">
    <source>
        <dbReference type="SAM" id="Coils"/>
    </source>
</evidence>
<evidence type="ECO:0000256" key="3">
    <source>
        <dbReference type="ARBA" id="ARBA00022679"/>
    </source>
</evidence>
<protein>
    <recommendedName>
        <fullName evidence="1">non-specific serine/threonine protein kinase</fullName>
        <ecNumber evidence="1">2.7.11.1</ecNumber>
    </recommendedName>
</protein>
<evidence type="ECO:0000256" key="1">
    <source>
        <dbReference type="ARBA" id="ARBA00012513"/>
    </source>
</evidence>
<keyword evidence="4 9" id="KW-0547">Nucleotide-binding</keyword>
<feature type="region of interest" description="Disordered" evidence="11">
    <location>
        <begin position="355"/>
        <end position="381"/>
    </location>
</feature>
<evidence type="ECO:0000313" key="13">
    <source>
        <dbReference type="EMBL" id="GLC59243.1"/>
    </source>
</evidence>
<gene>
    <name evidence="13" type="primary">PLEST008473</name>
    <name evidence="13" type="ORF">PLESTB_001465700</name>
</gene>
<dbReference type="InterPro" id="IPR000719">
    <property type="entry name" value="Prot_kinase_dom"/>
</dbReference>
<proteinExistence type="predicted"/>
<feature type="compositionally biased region" description="Low complexity" evidence="11">
    <location>
        <begin position="21"/>
        <end position="32"/>
    </location>
</feature>
<dbReference type="Pfam" id="PF00069">
    <property type="entry name" value="Pkinase"/>
    <property type="match status" value="1"/>
</dbReference>
<feature type="region of interest" description="Disordered" evidence="11">
    <location>
        <begin position="623"/>
        <end position="646"/>
    </location>
</feature>
<feature type="region of interest" description="Disordered" evidence="11">
    <location>
        <begin position="558"/>
        <end position="581"/>
    </location>
</feature>
<dbReference type="Proteomes" id="UP001165080">
    <property type="component" value="Unassembled WGS sequence"/>
</dbReference>
<feature type="region of interest" description="Disordered" evidence="11">
    <location>
        <begin position="472"/>
        <end position="495"/>
    </location>
</feature>
<feature type="region of interest" description="Disordered" evidence="11">
    <location>
        <begin position="1"/>
        <end position="53"/>
    </location>
</feature>
<keyword evidence="10" id="KW-0175">Coiled coil</keyword>
<dbReference type="PROSITE" id="PS00107">
    <property type="entry name" value="PROTEIN_KINASE_ATP"/>
    <property type="match status" value="1"/>
</dbReference>
<dbReference type="GO" id="GO:0004674">
    <property type="term" value="F:protein serine/threonine kinase activity"/>
    <property type="evidence" value="ECO:0007669"/>
    <property type="project" value="UniProtKB-KW"/>
</dbReference>
<feature type="binding site" evidence="9">
    <location>
        <position position="90"/>
    </location>
    <ligand>
        <name>ATP</name>
        <dbReference type="ChEBI" id="CHEBI:30616"/>
    </ligand>
</feature>
<dbReference type="InterPro" id="IPR011009">
    <property type="entry name" value="Kinase-like_dom_sf"/>
</dbReference>
<dbReference type="PANTHER" id="PTHR44899:SF3">
    <property type="entry name" value="SERINE_THREONINE-PROTEIN KINASE NEK1"/>
    <property type="match status" value="1"/>
</dbReference>
<dbReference type="EC" id="2.7.11.1" evidence="1"/>
<dbReference type="OrthoDB" id="248923at2759"/>
<feature type="compositionally biased region" description="Basic and acidic residues" evidence="11">
    <location>
        <begin position="33"/>
        <end position="43"/>
    </location>
</feature>
<comment type="catalytic activity">
    <reaction evidence="7">
        <text>L-threonyl-[protein] + ATP = O-phospho-L-threonyl-[protein] + ADP + H(+)</text>
        <dbReference type="Rhea" id="RHEA:46608"/>
        <dbReference type="Rhea" id="RHEA-COMP:11060"/>
        <dbReference type="Rhea" id="RHEA-COMP:11605"/>
        <dbReference type="ChEBI" id="CHEBI:15378"/>
        <dbReference type="ChEBI" id="CHEBI:30013"/>
        <dbReference type="ChEBI" id="CHEBI:30616"/>
        <dbReference type="ChEBI" id="CHEBI:61977"/>
        <dbReference type="ChEBI" id="CHEBI:456216"/>
        <dbReference type="EC" id="2.7.11.1"/>
    </reaction>
</comment>
<dbReference type="SMART" id="SM00220">
    <property type="entry name" value="S_TKc"/>
    <property type="match status" value="1"/>
</dbReference>
<reference evidence="13 14" key="1">
    <citation type="journal article" date="2023" name="Commun. Biol.">
        <title>Reorganization of the ancestral sex-determining regions during the evolution of trioecy in Pleodorina starrii.</title>
        <authorList>
            <person name="Takahashi K."/>
            <person name="Suzuki S."/>
            <person name="Kawai-Toyooka H."/>
            <person name="Yamamoto K."/>
            <person name="Hamaji T."/>
            <person name="Ootsuki R."/>
            <person name="Yamaguchi H."/>
            <person name="Kawachi M."/>
            <person name="Higashiyama T."/>
            <person name="Nozaki H."/>
        </authorList>
    </citation>
    <scope>NUCLEOTIDE SEQUENCE [LARGE SCALE GENOMIC DNA]</scope>
    <source>
        <strain evidence="13 14">NIES-4479</strain>
    </source>
</reference>
<evidence type="ECO:0000256" key="7">
    <source>
        <dbReference type="ARBA" id="ARBA00047899"/>
    </source>
</evidence>
<evidence type="ECO:0000256" key="11">
    <source>
        <dbReference type="SAM" id="MobiDB-lite"/>
    </source>
</evidence>
<keyword evidence="14" id="KW-1185">Reference proteome</keyword>